<gene>
    <name evidence="3" type="ORF">AT274_24790</name>
    <name evidence="4" type="ORF">B4088_4974</name>
    <name evidence="2" type="ORF">TQ94_16250</name>
</gene>
<evidence type="ECO:0000259" key="1">
    <source>
        <dbReference type="Pfam" id="PF13700"/>
    </source>
</evidence>
<dbReference type="Proteomes" id="UP000036243">
    <property type="component" value="Unassembled WGS sequence"/>
</dbReference>
<evidence type="ECO:0000313" key="2">
    <source>
        <dbReference type="EMBL" id="KMP16497.1"/>
    </source>
</evidence>
<accession>A0A0G8CQ15</accession>
<dbReference type="EMBL" id="LOMT01000134">
    <property type="protein sequence ID" value="KXX87723.1"/>
    <property type="molecule type" value="Genomic_DNA"/>
</dbReference>
<feature type="domain" description="DUF4158" evidence="1">
    <location>
        <begin position="3"/>
        <end position="155"/>
    </location>
</feature>
<evidence type="ECO:0000313" key="5">
    <source>
        <dbReference type="Proteomes" id="UP000036243"/>
    </source>
</evidence>
<reference evidence="3 6" key="3">
    <citation type="submission" date="2015-12" db="EMBL/GenBank/DDBJ databases">
        <title>Bacillus cereus Group isolate.</title>
        <authorList>
            <person name="Kovac J."/>
        </authorList>
    </citation>
    <scope>NUCLEOTIDE SEQUENCE [LARGE SCALE GENOMIC DNA]</scope>
    <source>
        <strain evidence="3 6">FSL W8-0275</strain>
    </source>
</reference>
<reference evidence="2 5" key="1">
    <citation type="submission" date="2015-02" db="EMBL/GenBank/DDBJ databases">
        <title>Evolution of B. cereus sensu lato: Distribution, horizontal transfer and duplication of chromosomal virulence genes.</title>
        <authorList>
            <person name="Boehm M.-E."/>
            <person name="Huptas C."/>
            <person name="Krey V.M."/>
            <person name="Scherer S."/>
        </authorList>
    </citation>
    <scope>NUCLEOTIDE SEQUENCE [LARGE SCALE GENOMIC DNA]</scope>
    <source>
        <strain evidence="2 5">#17</strain>
    </source>
</reference>
<dbReference type="EMBL" id="LJKE01000092">
    <property type="protein sequence ID" value="KZD56974.1"/>
    <property type="molecule type" value="Genomic_DNA"/>
</dbReference>
<evidence type="ECO:0000313" key="3">
    <source>
        <dbReference type="EMBL" id="KXX87723.1"/>
    </source>
</evidence>
<proteinExistence type="predicted"/>
<organism evidence="2 5">
    <name type="scientific">Bacillus cereus</name>
    <dbReference type="NCBI Taxonomy" id="1396"/>
    <lineage>
        <taxon>Bacteria</taxon>
        <taxon>Bacillati</taxon>
        <taxon>Bacillota</taxon>
        <taxon>Bacilli</taxon>
        <taxon>Bacillales</taxon>
        <taxon>Bacillaceae</taxon>
        <taxon>Bacillus</taxon>
        <taxon>Bacillus cereus group</taxon>
    </lineage>
</organism>
<evidence type="ECO:0000313" key="4">
    <source>
        <dbReference type="EMBL" id="KZD56974.1"/>
    </source>
</evidence>
<protein>
    <submittedName>
        <fullName evidence="2">Transposase</fullName>
    </submittedName>
</protein>
<dbReference type="OMA" id="VFCARTI"/>
<evidence type="ECO:0000313" key="6">
    <source>
        <dbReference type="Proteomes" id="UP000075591"/>
    </source>
</evidence>
<reference evidence="4 7" key="2">
    <citation type="submission" date="2015-09" db="EMBL/GenBank/DDBJ databases">
        <title>Bacillus cereus food isolates.</title>
        <authorList>
            <person name="Boekhorst J."/>
        </authorList>
    </citation>
    <scope>NUCLEOTIDE SEQUENCE [LARGE SCALE GENOMIC DNA]</scope>
    <source>
        <strain evidence="4 7">B4088</strain>
    </source>
</reference>
<dbReference type="Proteomes" id="UP000075591">
    <property type="component" value="Unassembled WGS sequence"/>
</dbReference>
<dbReference type="AlphaFoldDB" id="A0A0G8CQ15"/>
<dbReference type="Pfam" id="PF13700">
    <property type="entry name" value="DUF4158"/>
    <property type="match status" value="1"/>
</dbReference>
<dbReference type="Proteomes" id="UP000076482">
    <property type="component" value="Unassembled WGS sequence"/>
</dbReference>
<dbReference type="PATRIC" id="fig|1396.421.peg.706"/>
<name>A0A0G8CQ15_BACCE</name>
<sequence>MKKNWNEEELLANFMLMPNELHLSMGNKTETNRLGFAVLLKYFQQKARFPSQKQDIPKVVIEYIAKQLDVSHDQFDEYSWGGKEKTYTRHRKNIRDFFGFQELTRTDNDRLGQWLEEQVQSTHDTDYLKNQAYSLFRKWKVEPPSIGSLKRMIDSAIDTFEKSLYKMTYQQLSAKTCTRLDALLESHADEDSDGEETDILTFRQLLSSPRKPSVNAMEMEVKKLLAIRHLQIPNGLFHHMTPKLLKKYRLRAATETVTELRAHPAPIRYTLLAILFWHRHAEVIDYLADLLDEITLKFGNKAKNTTRKEAVEELERVQGKNKHIINLLKATVNHPDGIIQDTLYPIVGASTIRDIIKDMTRNHREYKEKIYIKMHSSYRGHYRIAFCNILKNLTFRSNNQSHQPVIEALQLIREYGDSGQRFFAANDEVPIEGVIQPKWKDIIIETDSKGMERVNRINYEIAVLQTLRTRLRCFTVNINNMCCIIDFTSTDVRIYFIKR</sequence>
<comment type="caution">
    <text evidence="2">The sequence shown here is derived from an EMBL/GenBank/DDBJ whole genome shotgun (WGS) entry which is preliminary data.</text>
</comment>
<dbReference type="EMBL" id="JYFW01000025">
    <property type="protein sequence ID" value="KMP16497.1"/>
    <property type="molecule type" value="Genomic_DNA"/>
</dbReference>
<evidence type="ECO:0000313" key="7">
    <source>
        <dbReference type="Proteomes" id="UP000076482"/>
    </source>
</evidence>
<dbReference type="InterPro" id="IPR025296">
    <property type="entry name" value="DUF4158"/>
</dbReference>